<accession>A0A6C0E5X7</accession>
<evidence type="ECO:0000313" key="1">
    <source>
        <dbReference type="EMBL" id="QHT23970.1"/>
    </source>
</evidence>
<reference evidence="1" key="1">
    <citation type="journal article" date="2020" name="Nature">
        <title>Giant virus diversity and host interactions through global metagenomics.</title>
        <authorList>
            <person name="Schulz F."/>
            <person name="Roux S."/>
            <person name="Paez-Espino D."/>
            <person name="Jungbluth S."/>
            <person name="Walsh D.A."/>
            <person name="Denef V.J."/>
            <person name="McMahon K.D."/>
            <person name="Konstantinidis K.T."/>
            <person name="Eloe-Fadrosh E.A."/>
            <person name="Kyrpides N.C."/>
            <person name="Woyke T."/>
        </authorList>
    </citation>
    <scope>NUCLEOTIDE SEQUENCE</scope>
    <source>
        <strain evidence="1">GVMAG-M-3300023179-132</strain>
    </source>
</reference>
<sequence>MERRVNKILETYVSDFKSNVLEKSKELGIDDDDKVRSLLQYVYDYNKLVLEKSDFVKQKRTSNFIPDVERCVAKRANDEQCSRRKKDGCDYCGTHEKGVPNGSVTKSDTGATNSSHKVEVWSEEIVGIIYYVDKNENVYEAEDILRKVSNPKVIGSFKKEGKVLTLFS</sequence>
<dbReference type="AlphaFoldDB" id="A0A6C0E5X7"/>
<dbReference type="EMBL" id="MN739736">
    <property type="protein sequence ID" value="QHT23970.1"/>
    <property type="molecule type" value="Genomic_DNA"/>
</dbReference>
<protein>
    <submittedName>
        <fullName evidence="1">Uncharacterized protein</fullName>
    </submittedName>
</protein>
<organism evidence="1">
    <name type="scientific">viral metagenome</name>
    <dbReference type="NCBI Taxonomy" id="1070528"/>
    <lineage>
        <taxon>unclassified sequences</taxon>
        <taxon>metagenomes</taxon>
        <taxon>organismal metagenomes</taxon>
    </lineage>
</organism>
<proteinExistence type="predicted"/>
<name>A0A6C0E5X7_9ZZZZ</name>